<comment type="caution">
    <text evidence="1">The sequence shown here is derived from an EMBL/GenBank/DDBJ whole genome shotgun (WGS) entry which is preliminary data.</text>
</comment>
<evidence type="ECO:0000313" key="2">
    <source>
        <dbReference type="Proteomes" id="UP000021369"/>
    </source>
</evidence>
<organism evidence="1 2">
    <name type="scientific">Ruminococcus albus SY3</name>
    <dbReference type="NCBI Taxonomy" id="1341156"/>
    <lineage>
        <taxon>Bacteria</taxon>
        <taxon>Bacillati</taxon>
        <taxon>Bacillota</taxon>
        <taxon>Clostridia</taxon>
        <taxon>Eubacteriales</taxon>
        <taxon>Oscillospiraceae</taxon>
        <taxon>Ruminococcus</taxon>
    </lineage>
</organism>
<dbReference type="Proteomes" id="UP000021369">
    <property type="component" value="Unassembled WGS sequence"/>
</dbReference>
<proteinExistence type="predicted"/>
<evidence type="ECO:0000313" key="1">
    <source>
        <dbReference type="EMBL" id="EXM40145.1"/>
    </source>
</evidence>
<dbReference type="AlphaFoldDB" id="A0A011WT08"/>
<protein>
    <submittedName>
        <fullName evidence="1">Uncharacterized protein</fullName>
    </submittedName>
</protein>
<accession>A0A011WT08</accession>
<gene>
    <name evidence="1" type="ORF">RASY3_06690</name>
</gene>
<keyword evidence="2" id="KW-1185">Reference proteome</keyword>
<dbReference type="PATRIC" id="fig|1341156.4.peg.1756"/>
<reference evidence="1 2" key="1">
    <citation type="submission" date="2013-06" db="EMBL/GenBank/DDBJ databases">
        <title>Rumen cellulosomics: divergent fiber-degrading strategies revealed by comparative genome-wide analysis of six Ruminococcal strains.</title>
        <authorList>
            <person name="Dassa B."/>
            <person name="Borovok I."/>
            <person name="Lamed R."/>
            <person name="Flint H."/>
            <person name="Yeoman C.J."/>
            <person name="White B."/>
            <person name="Bayer E.A."/>
        </authorList>
    </citation>
    <scope>NUCLEOTIDE SEQUENCE [LARGE SCALE GENOMIC DNA]</scope>
    <source>
        <strain evidence="1 2">SY3</strain>
    </source>
</reference>
<sequence length="62" mass="7030">MLHFVKDRKKFKHKQPRASNQNACGCIFRPAENVGNGSYNFFSKTYKGTYKRPCGSGSITVK</sequence>
<name>A0A011WT08_RUMAL</name>
<dbReference type="EMBL" id="JEOB01000002">
    <property type="protein sequence ID" value="EXM40145.1"/>
    <property type="molecule type" value="Genomic_DNA"/>
</dbReference>